<proteinExistence type="predicted"/>
<reference evidence="1" key="1">
    <citation type="submission" date="2014-11" db="EMBL/GenBank/DDBJ databases">
        <authorList>
            <person name="Amaro Gonzalez C."/>
        </authorList>
    </citation>
    <scope>NUCLEOTIDE SEQUENCE</scope>
</reference>
<dbReference type="EMBL" id="GBXM01000857">
    <property type="protein sequence ID" value="JAI07721.1"/>
    <property type="molecule type" value="Transcribed_RNA"/>
</dbReference>
<dbReference type="AlphaFoldDB" id="A0A0E9Y0T0"/>
<reference evidence="1" key="2">
    <citation type="journal article" date="2015" name="Fish Shellfish Immunol.">
        <title>Early steps in the European eel (Anguilla anguilla)-Vibrio vulnificus interaction in the gills: Role of the RtxA13 toxin.</title>
        <authorList>
            <person name="Callol A."/>
            <person name="Pajuelo D."/>
            <person name="Ebbesson L."/>
            <person name="Teles M."/>
            <person name="MacKenzie S."/>
            <person name="Amaro C."/>
        </authorList>
    </citation>
    <scope>NUCLEOTIDE SEQUENCE</scope>
</reference>
<organism evidence="1">
    <name type="scientific">Anguilla anguilla</name>
    <name type="common">European freshwater eel</name>
    <name type="synonym">Muraena anguilla</name>
    <dbReference type="NCBI Taxonomy" id="7936"/>
    <lineage>
        <taxon>Eukaryota</taxon>
        <taxon>Metazoa</taxon>
        <taxon>Chordata</taxon>
        <taxon>Craniata</taxon>
        <taxon>Vertebrata</taxon>
        <taxon>Euteleostomi</taxon>
        <taxon>Actinopterygii</taxon>
        <taxon>Neopterygii</taxon>
        <taxon>Teleostei</taxon>
        <taxon>Anguilliformes</taxon>
        <taxon>Anguillidae</taxon>
        <taxon>Anguilla</taxon>
    </lineage>
</organism>
<protein>
    <submittedName>
        <fullName evidence="1">Uncharacterized protein</fullName>
    </submittedName>
</protein>
<evidence type="ECO:0000313" key="1">
    <source>
        <dbReference type="EMBL" id="JAI07721.1"/>
    </source>
</evidence>
<name>A0A0E9Y0T0_ANGAN</name>
<sequence length="35" mass="4255">MFYHSNSTVFTLNNSIYNVFNLTFMYHSIKHLIRT</sequence>
<accession>A0A0E9Y0T0</accession>